<gene>
    <name evidence="1" type="ORF">F5876DRAFT_78238</name>
</gene>
<organism evidence="1 2">
    <name type="scientific">Lentinula aff. lateritia</name>
    <dbReference type="NCBI Taxonomy" id="2804960"/>
    <lineage>
        <taxon>Eukaryota</taxon>
        <taxon>Fungi</taxon>
        <taxon>Dikarya</taxon>
        <taxon>Basidiomycota</taxon>
        <taxon>Agaricomycotina</taxon>
        <taxon>Agaricomycetes</taxon>
        <taxon>Agaricomycetidae</taxon>
        <taxon>Agaricales</taxon>
        <taxon>Marasmiineae</taxon>
        <taxon>Omphalotaceae</taxon>
        <taxon>Lentinula</taxon>
    </lineage>
</organism>
<accession>A0ACC1TWI4</accession>
<dbReference type="EMBL" id="MU795188">
    <property type="protein sequence ID" value="KAJ3808936.1"/>
    <property type="molecule type" value="Genomic_DNA"/>
</dbReference>
<protein>
    <submittedName>
        <fullName evidence="1">Uncharacterized protein</fullName>
    </submittedName>
</protein>
<comment type="caution">
    <text evidence="1">The sequence shown here is derived from an EMBL/GenBank/DDBJ whole genome shotgun (WGS) entry which is preliminary data.</text>
</comment>
<dbReference type="Proteomes" id="UP001163835">
    <property type="component" value="Unassembled WGS sequence"/>
</dbReference>
<name>A0ACC1TWI4_9AGAR</name>
<keyword evidence="2" id="KW-1185">Reference proteome</keyword>
<evidence type="ECO:0000313" key="2">
    <source>
        <dbReference type="Proteomes" id="UP001163835"/>
    </source>
</evidence>
<sequence length="175" mass="19215">MPASHTTTTTSHNASVGSIPIDTNPPAPIRPMSLSATNEARELELKMERAQERMKKLKEKRRAEQEAKRKAEAEAASEASTSTGRVKVEITCMVNEGKGRQRAEATSGDPDDNDDDEGGEKAPSVKKEGGPSGEWLAVLESQMAQGLADVRSLREATTRTNQYLWQILRRQVDCH</sequence>
<evidence type="ECO:0000313" key="1">
    <source>
        <dbReference type="EMBL" id="KAJ3808936.1"/>
    </source>
</evidence>
<reference evidence="1" key="1">
    <citation type="submission" date="2022-09" db="EMBL/GenBank/DDBJ databases">
        <title>A Global Phylogenomic Analysis of the Shiitake Genus Lentinula.</title>
        <authorList>
            <consortium name="DOE Joint Genome Institute"/>
            <person name="Sierra-Patev S."/>
            <person name="Min B."/>
            <person name="Naranjo-Ortiz M."/>
            <person name="Looney B."/>
            <person name="Konkel Z."/>
            <person name="Slot J.C."/>
            <person name="Sakamoto Y."/>
            <person name="Steenwyk J.L."/>
            <person name="Rokas A."/>
            <person name="Carro J."/>
            <person name="Camarero S."/>
            <person name="Ferreira P."/>
            <person name="Molpeceres G."/>
            <person name="Ruiz-Duenas F.J."/>
            <person name="Serrano A."/>
            <person name="Henrissat B."/>
            <person name="Drula E."/>
            <person name="Hughes K.W."/>
            <person name="Mata J.L."/>
            <person name="Ishikawa N.K."/>
            <person name="Vargas-Isla R."/>
            <person name="Ushijima S."/>
            <person name="Smith C.A."/>
            <person name="Ahrendt S."/>
            <person name="Andreopoulos W."/>
            <person name="He G."/>
            <person name="Labutti K."/>
            <person name="Lipzen A."/>
            <person name="Ng V."/>
            <person name="Riley R."/>
            <person name="Sandor L."/>
            <person name="Barry K."/>
            <person name="Martinez A.T."/>
            <person name="Xiao Y."/>
            <person name="Gibbons J.G."/>
            <person name="Terashima K."/>
            <person name="Grigoriev I.V."/>
            <person name="Hibbett D.S."/>
        </authorList>
    </citation>
    <scope>NUCLEOTIDE SEQUENCE</scope>
    <source>
        <strain evidence="1">TMI1499</strain>
    </source>
</reference>
<proteinExistence type="predicted"/>